<reference evidence="3 4" key="1">
    <citation type="submission" date="2012-03" db="EMBL/GenBank/DDBJ databases">
        <title>The Genome Sequence of Bartonella tamiae Th239.</title>
        <authorList>
            <consortium name="The Broad Institute Genome Sequencing Platform"/>
            <consortium name="The Broad Institute Genome Sequencing Center for Infectious Disease"/>
            <person name="Feldgarden M."/>
            <person name="Kirby J."/>
            <person name="Kosoy M."/>
            <person name="Birtles R."/>
            <person name="Probert W.S."/>
            <person name="Chiaraviglio L."/>
            <person name="Young S.K."/>
            <person name="Zeng Q."/>
            <person name="Gargeya S."/>
            <person name="Fitzgerald M."/>
            <person name="Haas B."/>
            <person name="Abouelleil A."/>
            <person name="Alvarado L."/>
            <person name="Arachchi H.M."/>
            <person name="Berlin A."/>
            <person name="Chapman S.B."/>
            <person name="Gearin G."/>
            <person name="Goldberg J."/>
            <person name="Griggs A."/>
            <person name="Gujja S."/>
            <person name="Hansen M."/>
            <person name="Heiman D."/>
            <person name="Howarth C."/>
            <person name="Larimer J."/>
            <person name="Lui A."/>
            <person name="MacDonald P.J.P."/>
            <person name="McCowen C."/>
            <person name="Montmayeur A."/>
            <person name="Murphy C."/>
            <person name="Neiman D."/>
            <person name="Pearson M."/>
            <person name="Priest M."/>
            <person name="Roberts A."/>
            <person name="Saif S."/>
            <person name="Shea T."/>
            <person name="Sisk P."/>
            <person name="Stolte C."/>
            <person name="Sykes S."/>
            <person name="Wortman J."/>
            <person name="Nusbaum C."/>
            <person name="Birren B."/>
        </authorList>
    </citation>
    <scope>NUCLEOTIDE SEQUENCE [LARGE SCALE GENOMIC DNA]</scope>
    <source>
        <strain evidence="3 4">Th239</strain>
    </source>
</reference>
<dbReference type="HOGENOM" id="CLU_1500696_0_0_5"/>
<keyword evidence="1" id="KW-0472">Membrane</keyword>
<feature type="transmembrane region" description="Helical" evidence="1">
    <location>
        <begin position="15"/>
        <end position="37"/>
    </location>
</feature>
<proteinExistence type="predicted"/>
<gene>
    <name evidence="3" type="ORF">ME5_00912</name>
</gene>
<comment type="caution">
    <text evidence="3">The sequence shown here is derived from an EMBL/GenBank/DDBJ whole genome shotgun (WGS) entry which is preliminary data.</text>
</comment>
<dbReference type="Proteomes" id="UP000008952">
    <property type="component" value="Unassembled WGS sequence"/>
</dbReference>
<feature type="transmembrane region" description="Helical" evidence="1">
    <location>
        <begin position="43"/>
        <end position="67"/>
    </location>
</feature>
<evidence type="ECO:0000256" key="1">
    <source>
        <dbReference type="SAM" id="Phobius"/>
    </source>
</evidence>
<sequence>MLHDFFSIKKNNKKIITFFLLLWLCICLVLITAFWSFGAVFNFHILLLFLFFISAIFGITISAIYALKRFYILPRLVRQFMRSDKQLCLKQTWIWDENAVALSSNKIKGSYPFRLFYNWQEFDNFFALFISAEKFYVLPKHAFDYEEPENGMSEQQLEDLRRIFTREITHK</sequence>
<dbReference type="OrthoDB" id="7925895at2"/>
<keyword evidence="1" id="KW-1133">Transmembrane helix</keyword>
<evidence type="ECO:0000313" key="4">
    <source>
        <dbReference type="Proteomes" id="UP000008952"/>
    </source>
</evidence>
<dbReference type="AlphaFoldDB" id="J0QWV7"/>
<dbReference type="EMBL" id="AIMB01000007">
    <property type="protein sequence ID" value="EJF90511.1"/>
    <property type="molecule type" value="Genomic_DNA"/>
</dbReference>
<dbReference type="InterPro" id="IPR025588">
    <property type="entry name" value="YcxB-like_C"/>
</dbReference>
<accession>J0QWV7</accession>
<keyword evidence="4" id="KW-1185">Reference proteome</keyword>
<evidence type="ECO:0000259" key="2">
    <source>
        <dbReference type="Pfam" id="PF14317"/>
    </source>
</evidence>
<evidence type="ECO:0000313" key="3">
    <source>
        <dbReference type="EMBL" id="EJF90511.1"/>
    </source>
</evidence>
<dbReference type="eggNOG" id="ENOG5031436">
    <property type="taxonomic scope" value="Bacteria"/>
</dbReference>
<feature type="domain" description="YcxB-like C-terminal" evidence="2">
    <location>
        <begin position="95"/>
        <end position="153"/>
    </location>
</feature>
<protein>
    <recommendedName>
        <fullName evidence="2">YcxB-like C-terminal domain-containing protein</fullName>
    </recommendedName>
</protein>
<dbReference type="PATRIC" id="fig|1094558.3.peg.998"/>
<dbReference type="Pfam" id="PF14317">
    <property type="entry name" value="YcxB"/>
    <property type="match status" value="1"/>
</dbReference>
<name>J0QWV7_9HYPH</name>
<organism evidence="3 4">
    <name type="scientific">Bartonella tamiae Th239</name>
    <dbReference type="NCBI Taxonomy" id="1094558"/>
    <lineage>
        <taxon>Bacteria</taxon>
        <taxon>Pseudomonadati</taxon>
        <taxon>Pseudomonadota</taxon>
        <taxon>Alphaproteobacteria</taxon>
        <taxon>Hyphomicrobiales</taxon>
        <taxon>Bartonellaceae</taxon>
        <taxon>Bartonella</taxon>
    </lineage>
</organism>
<keyword evidence="1" id="KW-0812">Transmembrane</keyword>